<reference evidence="2 3" key="1">
    <citation type="submission" date="2020-08" db="EMBL/GenBank/DDBJ databases">
        <title>Genomic Encyclopedia of Type Strains, Phase IV (KMG-IV): sequencing the most valuable type-strain genomes for metagenomic binning, comparative biology and taxonomic classification.</title>
        <authorList>
            <person name="Goeker M."/>
        </authorList>
    </citation>
    <scope>NUCLEOTIDE SEQUENCE [LARGE SCALE GENOMIC DNA]</scope>
    <source>
        <strain evidence="2 3">DSM 29854</strain>
    </source>
</reference>
<dbReference type="Gene3D" id="3.40.50.720">
    <property type="entry name" value="NAD(P)-binding Rossmann-like Domain"/>
    <property type="match status" value="1"/>
</dbReference>
<evidence type="ECO:0000256" key="1">
    <source>
        <dbReference type="ARBA" id="ARBA00006484"/>
    </source>
</evidence>
<gene>
    <name evidence="2" type="ORF">FHS90_002170</name>
</gene>
<keyword evidence="3" id="KW-1185">Reference proteome</keyword>
<dbReference type="PANTHER" id="PTHR42879:SF2">
    <property type="entry name" value="3-OXOACYL-[ACYL-CARRIER-PROTEIN] REDUCTASE FABG"/>
    <property type="match status" value="1"/>
</dbReference>
<comment type="similarity">
    <text evidence="1">Belongs to the short-chain dehydrogenases/reductases (SDR) family.</text>
</comment>
<sequence>MAVGQTNYSAAKAGIQTFTSSLELAKYGIMVNTILPGYIEPEMVTAVPQNIREQIVAQFPVGRLGYIEEVAKAVTYLISDKSGFITGSNLSINGGQHMN</sequence>
<dbReference type="Pfam" id="PF13561">
    <property type="entry name" value="adh_short_C2"/>
    <property type="match status" value="1"/>
</dbReference>
<dbReference type="PANTHER" id="PTHR42879">
    <property type="entry name" value="3-OXOACYL-(ACYL-CARRIER-PROTEIN) REDUCTASE"/>
    <property type="match status" value="1"/>
</dbReference>
<dbReference type="EMBL" id="JACJIQ010000007">
    <property type="protein sequence ID" value="MBA9077457.1"/>
    <property type="molecule type" value="Genomic_DNA"/>
</dbReference>
<dbReference type="SUPFAM" id="SSF51735">
    <property type="entry name" value="NAD(P)-binding Rossmann-fold domains"/>
    <property type="match status" value="1"/>
</dbReference>
<dbReference type="InterPro" id="IPR002347">
    <property type="entry name" value="SDR_fam"/>
</dbReference>
<accession>A0A839GRE9</accession>
<proteinExistence type="inferred from homology"/>
<comment type="caution">
    <text evidence="2">The sequence shown here is derived from an EMBL/GenBank/DDBJ whole genome shotgun (WGS) entry which is preliminary data.</text>
</comment>
<protein>
    <submittedName>
        <fullName evidence="2">NAD(P)-dependent dehydrogenase (Short-subunit alcohol dehydrogenase family)</fullName>
    </submittedName>
</protein>
<name>A0A839GRE9_9BACT</name>
<dbReference type="PRINTS" id="PR00081">
    <property type="entry name" value="GDHRDH"/>
</dbReference>
<dbReference type="InterPro" id="IPR036291">
    <property type="entry name" value="NAD(P)-bd_dom_sf"/>
</dbReference>
<evidence type="ECO:0000313" key="3">
    <source>
        <dbReference type="Proteomes" id="UP000563094"/>
    </source>
</evidence>
<dbReference type="InterPro" id="IPR050259">
    <property type="entry name" value="SDR"/>
</dbReference>
<organism evidence="2 3">
    <name type="scientific">Rufibacter quisquiliarum</name>
    <dbReference type="NCBI Taxonomy" id="1549639"/>
    <lineage>
        <taxon>Bacteria</taxon>
        <taxon>Pseudomonadati</taxon>
        <taxon>Bacteroidota</taxon>
        <taxon>Cytophagia</taxon>
        <taxon>Cytophagales</taxon>
        <taxon>Hymenobacteraceae</taxon>
        <taxon>Rufibacter</taxon>
    </lineage>
</organism>
<dbReference type="Proteomes" id="UP000563094">
    <property type="component" value="Unassembled WGS sequence"/>
</dbReference>
<evidence type="ECO:0000313" key="2">
    <source>
        <dbReference type="EMBL" id="MBA9077457.1"/>
    </source>
</evidence>
<dbReference type="AlphaFoldDB" id="A0A839GRE9"/>